<dbReference type="AlphaFoldDB" id="A0A318DC73"/>
<organism evidence="2 3">
    <name type="scientific">Kangiella spongicola</name>
    <dbReference type="NCBI Taxonomy" id="796379"/>
    <lineage>
        <taxon>Bacteria</taxon>
        <taxon>Pseudomonadati</taxon>
        <taxon>Pseudomonadota</taxon>
        <taxon>Gammaproteobacteria</taxon>
        <taxon>Kangiellales</taxon>
        <taxon>Kangiellaceae</taxon>
        <taxon>Kangiella</taxon>
    </lineage>
</organism>
<evidence type="ECO:0000313" key="3">
    <source>
        <dbReference type="Proteomes" id="UP000247689"/>
    </source>
</evidence>
<reference evidence="2 3" key="1">
    <citation type="submission" date="2018-05" db="EMBL/GenBank/DDBJ databases">
        <title>Kangiella spongicola genome sequence.</title>
        <authorList>
            <person name="Maclea K.S."/>
            <person name="Goen A.E."/>
            <person name="Kelley C."/>
            <person name="Underriner A."/>
            <person name="Silverwood T."/>
            <person name="Trachtenberg A.M."/>
        </authorList>
    </citation>
    <scope>NUCLEOTIDE SEQUENCE [LARGE SCALE GENOMIC DNA]</scope>
    <source>
        <strain evidence="2 3">ATCC BAA-2076</strain>
    </source>
</reference>
<proteinExistence type="predicted"/>
<comment type="caution">
    <text evidence="2">The sequence shown here is derived from an EMBL/GenBank/DDBJ whole genome shotgun (WGS) entry which is preliminary data.</text>
</comment>
<accession>A0A318DC73</accession>
<dbReference type="RefSeq" id="WP_110200585.1">
    <property type="nucleotide sequence ID" value="NZ_QICH01000001.1"/>
</dbReference>
<keyword evidence="1" id="KW-1133">Transmembrane helix</keyword>
<sequence>MAKNILAVIIGVIVGGLVIYGIESINMVRFPWPENLSMEDKEAFAEYVVSLPVDALLTVIIAHALGSLVAGFVCGNITPNKQITLGLICGVVFLLGGIMNLVMIPHPLWFMVADLLVFLPFAWLGARLAK</sequence>
<protein>
    <submittedName>
        <fullName evidence="2">Uncharacterized protein</fullName>
    </submittedName>
</protein>
<keyword evidence="1" id="KW-0472">Membrane</keyword>
<evidence type="ECO:0000313" key="2">
    <source>
        <dbReference type="EMBL" id="PXF64537.1"/>
    </source>
</evidence>
<feature type="transmembrane region" description="Helical" evidence="1">
    <location>
        <begin position="83"/>
        <end position="102"/>
    </location>
</feature>
<feature type="transmembrane region" description="Helical" evidence="1">
    <location>
        <begin position="55"/>
        <end position="76"/>
    </location>
</feature>
<dbReference type="OrthoDB" id="6025129at2"/>
<dbReference type="Proteomes" id="UP000247689">
    <property type="component" value="Unassembled WGS sequence"/>
</dbReference>
<gene>
    <name evidence="2" type="ORF">DL796_05200</name>
</gene>
<keyword evidence="1" id="KW-0812">Transmembrane</keyword>
<feature type="transmembrane region" description="Helical" evidence="1">
    <location>
        <begin position="108"/>
        <end position="126"/>
    </location>
</feature>
<dbReference type="EMBL" id="QICH01000001">
    <property type="protein sequence ID" value="PXF64537.1"/>
    <property type="molecule type" value="Genomic_DNA"/>
</dbReference>
<name>A0A318DC73_9GAMM</name>
<evidence type="ECO:0000256" key="1">
    <source>
        <dbReference type="SAM" id="Phobius"/>
    </source>
</evidence>
<feature type="transmembrane region" description="Helical" evidence="1">
    <location>
        <begin position="5"/>
        <end position="22"/>
    </location>
</feature>
<keyword evidence="3" id="KW-1185">Reference proteome</keyword>